<protein>
    <recommendedName>
        <fullName evidence="5">RxLR effector protein</fullName>
    </recommendedName>
</protein>
<feature type="chain" id="PRO_5035968261" description="RxLR effector protein" evidence="5">
    <location>
        <begin position="18"/>
        <end position="131"/>
    </location>
</feature>
<evidence type="ECO:0000256" key="4">
    <source>
        <dbReference type="ARBA" id="ARBA00022729"/>
    </source>
</evidence>
<keyword evidence="3 5" id="KW-0964">Secreted</keyword>
<feature type="signal peptide" evidence="5">
    <location>
        <begin position="1"/>
        <end position="17"/>
    </location>
</feature>
<evidence type="ECO:0000256" key="5">
    <source>
        <dbReference type="RuleBase" id="RU367124"/>
    </source>
</evidence>
<keyword evidence="4 5" id="KW-0732">Signal</keyword>
<comment type="function">
    <text evidence="5">Effector that suppresses plant defense responses during pathogen infection.</text>
</comment>
<comment type="caution">
    <text evidence="6">The sequence shown here is derived from an EMBL/GenBank/DDBJ whole genome shotgun (WGS) entry which is preliminary data.</text>
</comment>
<name>A0A8T1V865_9STRA</name>
<keyword evidence="7" id="KW-1185">Reference proteome</keyword>
<evidence type="ECO:0000256" key="3">
    <source>
        <dbReference type="ARBA" id="ARBA00022525"/>
    </source>
</evidence>
<sequence length="131" mass="14641">MRLTLVAIAIIIASCNATLESTEIGRQQDTSVINGDRVLSVLDSNPSKQLLRTAETSDVDAGNIQARRLAEKMSPKLVKKLLKDSGFRKQTFDDWNLGKYPVTVYHMKESLDLSKKKQAALLKLYEVYKGV</sequence>
<evidence type="ECO:0000256" key="1">
    <source>
        <dbReference type="ARBA" id="ARBA00004613"/>
    </source>
</evidence>
<evidence type="ECO:0000313" key="6">
    <source>
        <dbReference type="EMBL" id="KAG7376533.1"/>
    </source>
</evidence>
<dbReference type="Proteomes" id="UP000694044">
    <property type="component" value="Unassembled WGS sequence"/>
</dbReference>
<accession>A0A8T1V865</accession>
<dbReference type="OrthoDB" id="117494at2759"/>
<comment type="similarity">
    <text evidence="2 5">Belongs to the RxLR effector family.</text>
</comment>
<dbReference type="PROSITE" id="PS51257">
    <property type="entry name" value="PROKAR_LIPOPROTEIN"/>
    <property type="match status" value="1"/>
</dbReference>
<evidence type="ECO:0000313" key="7">
    <source>
        <dbReference type="Proteomes" id="UP000694044"/>
    </source>
</evidence>
<dbReference type="Pfam" id="PF16810">
    <property type="entry name" value="RXLR"/>
    <property type="match status" value="1"/>
</dbReference>
<dbReference type="EMBL" id="JAGDFM010000674">
    <property type="protein sequence ID" value="KAG7376533.1"/>
    <property type="molecule type" value="Genomic_DNA"/>
</dbReference>
<comment type="domain">
    <text evidence="5">The RxLR-dEER motif acts to carry the protein into the host cell cytoplasm through binding to cell surface phosphatidylinositol-3-phosphate.</text>
</comment>
<reference evidence="6" key="1">
    <citation type="submission" date="2021-02" db="EMBL/GenBank/DDBJ databases">
        <authorList>
            <person name="Palmer J.M."/>
        </authorList>
    </citation>
    <scope>NUCLEOTIDE SEQUENCE</scope>
    <source>
        <strain evidence="6">SCRP734</strain>
    </source>
</reference>
<organism evidence="6 7">
    <name type="scientific">Phytophthora pseudosyringae</name>
    <dbReference type="NCBI Taxonomy" id="221518"/>
    <lineage>
        <taxon>Eukaryota</taxon>
        <taxon>Sar</taxon>
        <taxon>Stramenopiles</taxon>
        <taxon>Oomycota</taxon>
        <taxon>Peronosporomycetes</taxon>
        <taxon>Peronosporales</taxon>
        <taxon>Peronosporaceae</taxon>
        <taxon>Phytophthora</taxon>
    </lineage>
</organism>
<dbReference type="AlphaFoldDB" id="A0A8T1V865"/>
<comment type="subcellular location">
    <subcellularLocation>
        <location evidence="1 5">Secreted</location>
    </subcellularLocation>
</comment>
<dbReference type="GO" id="GO:0005576">
    <property type="term" value="C:extracellular region"/>
    <property type="evidence" value="ECO:0007669"/>
    <property type="project" value="UniProtKB-SubCell"/>
</dbReference>
<evidence type="ECO:0000256" key="2">
    <source>
        <dbReference type="ARBA" id="ARBA00010400"/>
    </source>
</evidence>
<dbReference type="InterPro" id="IPR031825">
    <property type="entry name" value="RXLR"/>
</dbReference>
<gene>
    <name evidence="6" type="ORF">PHYPSEUDO_013211</name>
</gene>
<proteinExistence type="inferred from homology"/>